<dbReference type="PANTHER" id="PTHR24329:SF543">
    <property type="entry name" value="FI01017P-RELATED"/>
    <property type="match status" value="1"/>
</dbReference>
<feature type="DNA-binding region" description="Homeobox" evidence="5">
    <location>
        <begin position="176"/>
        <end position="235"/>
    </location>
</feature>
<dbReference type="GO" id="GO:0005634">
    <property type="term" value="C:nucleus"/>
    <property type="evidence" value="ECO:0007669"/>
    <property type="project" value="UniProtKB-SubCell"/>
</dbReference>
<feature type="domain" description="Homeobox" evidence="8">
    <location>
        <begin position="174"/>
        <end position="234"/>
    </location>
</feature>
<dbReference type="WBParaSite" id="Gr19_v10_g7493.t3">
    <property type="protein sequence ID" value="Gr19_v10_g7493.t3"/>
    <property type="gene ID" value="Gr19_v10_g7493"/>
</dbReference>
<keyword evidence="4 5" id="KW-0539">Nucleus</keyword>
<feature type="region of interest" description="Disordered" evidence="7">
    <location>
        <begin position="116"/>
        <end position="164"/>
    </location>
</feature>
<dbReference type="PROSITE" id="PS00027">
    <property type="entry name" value="HOMEOBOX_1"/>
    <property type="match status" value="1"/>
</dbReference>
<evidence type="ECO:0000256" key="3">
    <source>
        <dbReference type="ARBA" id="ARBA00023155"/>
    </source>
</evidence>
<evidence type="ECO:0000313" key="10">
    <source>
        <dbReference type="WBParaSite" id="Gr19_v10_g7493.t3"/>
    </source>
</evidence>
<reference evidence="10" key="1">
    <citation type="submission" date="2022-11" db="UniProtKB">
        <authorList>
            <consortium name="WormBaseParasite"/>
        </authorList>
    </citation>
    <scope>IDENTIFICATION</scope>
</reference>
<sequence>MAHSQHQHHLLLSSSSQSGSPATPSDQFLAQNAFLLHPSQPSHHPFPPPLHLQHSLMTDFNIPLSEYAQMLTTEASAGTTTATPEGSMIVTPRGQQVQVVQQPQHQQQLAIQIFPTASVDGTGGRSGKSANSKKGKFDDEQKPPADPATIIKQAPLPHNSSGTDEEARMRLLKRKLQRNRTSFTQEQIENLEKEFEKSHYPDVYAREGLASKIHLAEARVQVWFSNRRAKYRREEKLRKQGTSLHNQQPQQRNVGDFAAVAGGRATEGGTPNSMAGSSASSNASSSCRTAAARTSQHHQQQQQQFEQTTRVGGTGGAAQTGDASAMLPNSPSSSSSSMPQQQNGVPANVGGDVLRLEGGAIQQQQQSSAAVGARLSPDGPFRSATAAGYAAATAPMSGLGCAGAVPSAMSSAALMHSLGAAQQMHYGGFIDPYLSMSPQDLSGAYNMLQPAGRYDFTRRYHPNINMNMHQTAATASAFPTPPASGAAMSMPGSGLSLQVSVLAGQNSAAHFHNLGTNDWGSNTTVDHPSQYWPQ</sequence>
<dbReference type="InterPro" id="IPR001356">
    <property type="entry name" value="HD"/>
</dbReference>
<dbReference type="CDD" id="cd00086">
    <property type="entry name" value="homeodomain"/>
    <property type="match status" value="1"/>
</dbReference>
<name>A0A914I7L7_GLORO</name>
<dbReference type="AlphaFoldDB" id="A0A914I7L7"/>
<dbReference type="SMART" id="SM00389">
    <property type="entry name" value="HOX"/>
    <property type="match status" value="1"/>
</dbReference>
<dbReference type="Proteomes" id="UP000887572">
    <property type="component" value="Unplaced"/>
</dbReference>
<dbReference type="Pfam" id="PF00046">
    <property type="entry name" value="Homeodomain"/>
    <property type="match status" value="1"/>
</dbReference>
<organism evidence="9 10">
    <name type="scientific">Globodera rostochiensis</name>
    <name type="common">Golden nematode worm</name>
    <name type="synonym">Heterodera rostochiensis</name>
    <dbReference type="NCBI Taxonomy" id="31243"/>
    <lineage>
        <taxon>Eukaryota</taxon>
        <taxon>Metazoa</taxon>
        <taxon>Ecdysozoa</taxon>
        <taxon>Nematoda</taxon>
        <taxon>Chromadorea</taxon>
        <taxon>Rhabditida</taxon>
        <taxon>Tylenchina</taxon>
        <taxon>Tylenchomorpha</taxon>
        <taxon>Tylenchoidea</taxon>
        <taxon>Heteroderidae</taxon>
        <taxon>Heteroderinae</taxon>
        <taxon>Globodera</taxon>
    </lineage>
</organism>
<dbReference type="FunFam" id="1.10.10.60:FF:000679">
    <property type="entry name" value="Homeobox protein aristaless"/>
    <property type="match status" value="1"/>
</dbReference>
<evidence type="ECO:0000256" key="5">
    <source>
        <dbReference type="PROSITE-ProRule" id="PRU00108"/>
    </source>
</evidence>
<keyword evidence="2 5" id="KW-0238">DNA-binding</keyword>
<evidence type="ECO:0000256" key="4">
    <source>
        <dbReference type="ARBA" id="ARBA00023242"/>
    </source>
</evidence>
<feature type="compositionally biased region" description="Low complexity" evidence="7">
    <location>
        <begin position="319"/>
        <end position="343"/>
    </location>
</feature>
<comment type="subcellular location">
    <subcellularLocation>
        <location evidence="1 5 6">Nucleus</location>
    </subcellularLocation>
</comment>
<dbReference type="Gene3D" id="1.10.10.60">
    <property type="entry name" value="Homeodomain-like"/>
    <property type="match status" value="1"/>
</dbReference>
<evidence type="ECO:0000256" key="7">
    <source>
        <dbReference type="SAM" id="MobiDB-lite"/>
    </source>
</evidence>
<protein>
    <submittedName>
        <fullName evidence="10">Homeobox domain-containing protein</fullName>
    </submittedName>
</protein>
<dbReference type="SUPFAM" id="SSF46689">
    <property type="entry name" value="Homeodomain-like"/>
    <property type="match status" value="1"/>
</dbReference>
<proteinExistence type="predicted"/>
<accession>A0A914I7L7</accession>
<dbReference type="GO" id="GO:0000981">
    <property type="term" value="F:DNA-binding transcription factor activity, RNA polymerase II-specific"/>
    <property type="evidence" value="ECO:0007669"/>
    <property type="project" value="InterPro"/>
</dbReference>
<evidence type="ECO:0000313" key="9">
    <source>
        <dbReference type="Proteomes" id="UP000887572"/>
    </source>
</evidence>
<evidence type="ECO:0000256" key="2">
    <source>
        <dbReference type="ARBA" id="ARBA00023125"/>
    </source>
</evidence>
<feature type="compositionally biased region" description="Low complexity" evidence="7">
    <location>
        <begin position="272"/>
        <end position="311"/>
    </location>
</feature>
<dbReference type="PROSITE" id="PS50071">
    <property type="entry name" value="HOMEOBOX_2"/>
    <property type="match status" value="1"/>
</dbReference>
<keyword evidence="3 5" id="KW-0371">Homeobox</keyword>
<dbReference type="InterPro" id="IPR050649">
    <property type="entry name" value="Paired_Homeobox_TFs"/>
</dbReference>
<evidence type="ECO:0000259" key="8">
    <source>
        <dbReference type="PROSITE" id="PS50071"/>
    </source>
</evidence>
<feature type="region of interest" description="Disordered" evidence="7">
    <location>
        <begin position="262"/>
        <end position="351"/>
    </location>
</feature>
<dbReference type="GO" id="GO:0000977">
    <property type="term" value="F:RNA polymerase II transcription regulatory region sequence-specific DNA binding"/>
    <property type="evidence" value="ECO:0007669"/>
    <property type="project" value="TreeGrafter"/>
</dbReference>
<evidence type="ECO:0000256" key="6">
    <source>
        <dbReference type="RuleBase" id="RU000682"/>
    </source>
</evidence>
<feature type="region of interest" description="Disordered" evidence="7">
    <location>
        <begin position="1"/>
        <end position="26"/>
    </location>
</feature>
<dbReference type="InterPro" id="IPR009057">
    <property type="entry name" value="Homeodomain-like_sf"/>
</dbReference>
<dbReference type="GO" id="GO:0030182">
    <property type="term" value="P:neuron differentiation"/>
    <property type="evidence" value="ECO:0007669"/>
    <property type="project" value="UniProtKB-ARBA"/>
</dbReference>
<dbReference type="InterPro" id="IPR017970">
    <property type="entry name" value="Homeobox_CS"/>
</dbReference>
<evidence type="ECO:0000256" key="1">
    <source>
        <dbReference type="ARBA" id="ARBA00004123"/>
    </source>
</evidence>
<dbReference type="PANTHER" id="PTHR24329">
    <property type="entry name" value="HOMEOBOX PROTEIN ARISTALESS"/>
    <property type="match status" value="1"/>
</dbReference>
<keyword evidence="9" id="KW-1185">Reference proteome</keyword>